<evidence type="ECO:0000313" key="2">
    <source>
        <dbReference type="Proteomes" id="UP000831701"/>
    </source>
</evidence>
<evidence type="ECO:0000313" key="1">
    <source>
        <dbReference type="EMBL" id="KAI3365308.1"/>
    </source>
</evidence>
<gene>
    <name evidence="1" type="ORF">L3Q82_010394</name>
</gene>
<sequence>MMGLVPATKRLGLSVSMGVLVGQIQSPSGSRPHFQISATICYQLQRLPPQALIDSRAEESFMVHAGGRAGWHSLGTIGETPQGPCRGWQSFGPSNLSHPSSHSCPLSHLYNLSRPEHEAMEKYIKDSLAGVKASSSHFLYLGGPGPTSHIALDFVTGLPRPRPMGATIFTKLDLRNAYHLVRIRERDEWKTAFNTPLGHLEYWVIPFGLTNAPTVFQALINDVLHDFLNRFVFVYLDDILNYSRNLSDHQLYIRQVLQLR</sequence>
<organism evidence="1 2">
    <name type="scientific">Scortum barcoo</name>
    <name type="common">barcoo grunter</name>
    <dbReference type="NCBI Taxonomy" id="214431"/>
    <lineage>
        <taxon>Eukaryota</taxon>
        <taxon>Metazoa</taxon>
        <taxon>Chordata</taxon>
        <taxon>Craniata</taxon>
        <taxon>Vertebrata</taxon>
        <taxon>Euteleostomi</taxon>
        <taxon>Actinopterygii</taxon>
        <taxon>Neopterygii</taxon>
        <taxon>Teleostei</taxon>
        <taxon>Neoteleostei</taxon>
        <taxon>Acanthomorphata</taxon>
        <taxon>Eupercaria</taxon>
        <taxon>Centrarchiformes</taxon>
        <taxon>Terapontoidei</taxon>
        <taxon>Terapontidae</taxon>
        <taxon>Scortum</taxon>
    </lineage>
</organism>
<dbReference type="Proteomes" id="UP000831701">
    <property type="component" value="Chromosome 12"/>
</dbReference>
<protein>
    <submittedName>
        <fullName evidence="1">Uncharacterized protein</fullName>
    </submittedName>
</protein>
<reference evidence="1" key="1">
    <citation type="submission" date="2022-04" db="EMBL/GenBank/DDBJ databases">
        <title>Jade perch genome.</title>
        <authorList>
            <person name="Chao B."/>
        </authorList>
    </citation>
    <scope>NUCLEOTIDE SEQUENCE</scope>
    <source>
        <strain evidence="1">CB-2022</strain>
    </source>
</reference>
<dbReference type="EMBL" id="CM041542">
    <property type="protein sequence ID" value="KAI3365308.1"/>
    <property type="molecule type" value="Genomic_DNA"/>
</dbReference>
<keyword evidence="2" id="KW-1185">Reference proteome</keyword>
<comment type="caution">
    <text evidence="1">The sequence shown here is derived from an EMBL/GenBank/DDBJ whole genome shotgun (WGS) entry which is preliminary data.</text>
</comment>
<accession>A0ACB8WCX6</accession>
<name>A0ACB8WCX6_9TELE</name>
<proteinExistence type="predicted"/>